<comment type="caution">
    <text evidence="1">The sequence shown here is derived from an EMBL/GenBank/DDBJ whole genome shotgun (WGS) entry which is preliminary data.</text>
</comment>
<name>A0A3M7TQC8_9BACI</name>
<dbReference type="AlphaFoldDB" id="A0A3M7TQC8"/>
<gene>
    <name evidence="1" type="ORF">EBO34_13740</name>
</gene>
<sequence length="65" mass="7413">MLFVCVERGSIGANLFKGAWNLFKAGPNLFKGAHNLFNEGPNLFKATPNLFNSPRRRKPHYFCRT</sequence>
<organism evidence="1 2">
    <name type="scientific">Alteribacter keqinensis</name>
    <dbReference type="NCBI Taxonomy" id="2483800"/>
    <lineage>
        <taxon>Bacteria</taxon>
        <taxon>Bacillati</taxon>
        <taxon>Bacillota</taxon>
        <taxon>Bacilli</taxon>
        <taxon>Bacillales</taxon>
        <taxon>Bacillaceae</taxon>
        <taxon>Alteribacter</taxon>
    </lineage>
</organism>
<dbReference type="Proteomes" id="UP000278746">
    <property type="component" value="Unassembled WGS sequence"/>
</dbReference>
<dbReference type="EMBL" id="RHIB01000002">
    <property type="protein sequence ID" value="RNA67768.1"/>
    <property type="molecule type" value="Genomic_DNA"/>
</dbReference>
<protein>
    <submittedName>
        <fullName evidence="1">Uncharacterized protein</fullName>
    </submittedName>
</protein>
<reference evidence="1 2" key="1">
    <citation type="submission" date="2018-10" db="EMBL/GenBank/DDBJ databases">
        <title>Bacillus Keqinensis sp. nov., a moderately halophilic bacterium isolated from a saline-alkaline lake.</title>
        <authorList>
            <person name="Wang H."/>
        </authorList>
    </citation>
    <scope>NUCLEOTIDE SEQUENCE [LARGE SCALE GENOMIC DNA]</scope>
    <source>
        <strain evidence="1 2">KQ-3</strain>
    </source>
</reference>
<proteinExistence type="predicted"/>
<evidence type="ECO:0000313" key="1">
    <source>
        <dbReference type="EMBL" id="RNA67768.1"/>
    </source>
</evidence>
<evidence type="ECO:0000313" key="2">
    <source>
        <dbReference type="Proteomes" id="UP000278746"/>
    </source>
</evidence>
<accession>A0A3M7TQC8</accession>
<keyword evidence="2" id="KW-1185">Reference proteome</keyword>